<proteinExistence type="predicted"/>
<name>A0A165GR46_9BASI</name>
<keyword evidence="3" id="KW-1185">Reference proteome</keyword>
<protein>
    <submittedName>
        <fullName evidence="2">Uncharacterized protein</fullName>
    </submittedName>
</protein>
<feature type="compositionally biased region" description="Basic and acidic residues" evidence="1">
    <location>
        <begin position="24"/>
        <end position="40"/>
    </location>
</feature>
<dbReference type="InParanoid" id="A0A165GR46"/>
<reference evidence="2 3" key="1">
    <citation type="journal article" date="2016" name="Mol. Biol. Evol.">
        <title>Comparative Genomics of Early-Diverging Mushroom-Forming Fungi Provides Insights into the Origins of Lignocellulose Decay Capabilities.</title>
        <authorList>
            <person name="Nagy L.G."/>
            <person name="Riley R."/>
            <person name="Tritt A."/>
            <person name="Adam C."/>
            <person name="Daum C."/>
            <person name="Floudas D."/>
            <person name="Sun H."/>
            <person name="Yadav J.S."/>
            <person name="Pangilinan J."/>
            <person name="Larsson K.H."/>
            <person name="Matsuura K."/>
            <person name="Barry K."/>
            <person name="Labutti K."/>
            <person name="Kuo R."/>
            <person name="Ohm R.A."/>
            <person name="Bhattacharya S.S."/>
            <person name="Shirouzu T."/>
            <person name="Yoshinaga Y."/>
            <person name="Martin F.M."/>
            <person name="Grigoriev I.V."/>
            <person name="Hibbett D.S."/>
        </authorList>
    </citation>
    <scope>NUCLEOTIDE SEQUENCE [LARGE SCALE GENOMIC DNA]</scope>
    <source>
        <strain evidence="2 3">HHB12733</strain>
    </source>
</reference>
<evidence type="ECO:0000313" key="3">
    <source>
        <dbReference type="Proteomes" id="UP000076842"/>
    </source>
</evidence>
<dbReference type="EMBL" id="KV423952">
    <property type="protein sequence ID" value="KZT58370.1"/>
    <property type="molecule type" value="Genomic_DNA"/>
</dbReference>
<sequence length="255" mass="28135">MFLLEEDAPGYLRQLAQEQNSSSDRSEDGRRKVMNEERGRLMATRSKPTTLPDRRPVCLYVSSSKQAVWRARIVTSRLGVVALHPLHKLSLTGKLAQQYHRSCTIAEDQRSSFVASAFRRCRHAVAVSPLSAVPLFRNDGHLPAMHLAPTLWSALDRFHNPERKGIPSKAVCVLLMTGDAADPRVLEQRASVRLSGLVGNFGLCCTGPTMSSYYRGAEHVCSHWMTAVPPAQTCLARTDHISLLGATVQPHFAPG</sequence>
<evidence type="ECO:0000256" key="1">
    <source>
        <dbReference type="SAM" id="MobiDB-lite"/>
    </source>
</evidence>
<accession>A0A165GR46</accession>
<gene>
    <name evidence="2" type="ORF">CALCODRAFT_244034</name>
</gene>
<dbReference type="Proteomes" id="UP000076842">
    <property type="component" value="Unassembled WGS sequence"/>
</dbReference>
<evidence type="ECO:0000313" key="2">
    <source>
        <dbReference type="EMBL" id="KZT58370.1"/>
    </source>
</evidence>
<feature type="region of interest" description="Disordered" evidence="1">
    <location>
        <begin position="16"/>
        <end position="41"/>
    </location>
</feature>
<dbReference type="AlphaFoldDB" id="A0A165GR46"/>
<organism evidence="2 3">
    <name type="scientific">Calocera cornea HHB12733</name>
    <dbReference type="NCBI Taxonomy" id="1353952"/>
    <lineage>
        <taxon>Eukaryota</taxon>
        <taxon>Fungi</taxon>
        <taxon>Dikarya</taxon>
        <taxon>Basidiomycota</taxon>
        <taxon>Agaricomycotina</taxon>
        <taxon>Dacrymycetes</taxon>
        <taxon>Dacrymycetales</taxon>
        <taxon>Dacrymycetaceae</taxon>
        <taxon>Calocera</taxon>
    </lineage>
</organism>